<accession>A0A426Z1B1</accession>
<name>A0A426Z1B1_ENSVE</name>
<proteinExistence type="predicted"/>
<comment type="caution">
    <text evidence="1">The sequence shown here is derived from an EMBL/GenBank/DDBJ whole genome shotgun (WGS) entry which is preliminary data.</text>
</comment>
<dbReference type="Proteomes" id="UP000287651">
    <property type="component" value="Unassembled WGS sequence"/>
</dbReference>
<organism evidence="1 2">
    <name type="scientific">Ensete ventricosum</name>
    <name type="common">Abyssinian banana</name>
    <name type="synonym">Musa ensete</name>
    <dbReference type="NCBI Taxonomy" id="4639"/>
    <lineage>
        <taxon>Eukaryota</taxon>
        <taxon>Viridiplantae</taxon>
        <taxon>Streptophyta</taxon>
        <taxon>Embryophyta</taxon>
        <taxon>Tracheophyta</taxon>
        <taxon>Spermatophyta</taxon>
        <taxon>Magnoliopsida</taxon>
        <taxon>Liliopsida</taxon>
        <taxon>Zingiberales</taxon>
        <taxon>Musaceae</taxon>
        <taxon>Ensete</taxon>
    </lineage>
</organism>
<evidence type="ECO:0008006" key="3">
    <source>
        <dbReference type="Google" id="ProtNLM"/>
    </source>
</evidence>
<dbReference type="PANTHER" id="PTHR14000">
    <property type="entry name" value="FINGER CCCH DOMAIN PROTEIN, PUTATIVE (DUF3755)-RELATED"/>
    <property type="match status" value="1"/>
</dbReference>
<sequence>MPAQRFEMGRRGCVMQSTRVLVADKLGFGAVSHLRDRLRQVGSHPEAGSAARQVLPLFQSLSARLVLPGAMSMAADHNINFPHGGVLRQSFCNQHVVSFHSGTVNNAHGIFPDEINISGGINGTTAVMLAGNSSMLNNISPLVLTTNSPGNILLEPQQGRKHRTSFAVDWSCEELEVLKRGLATYAGEPNIMKYIKIASKLPDKTVRDVAMRCRWMTKKENGKRRKPEDYYAGKKTNDRKVISTQKLKLVDDSTININTI</sequence>
<dbReference type="PANTHER" id="PTHR14000:SF6">
    <property type="entry name" value="OS02G0631200 PROTEIN"/>
    <property type="match status" value="1"/>
</dbReference>
<gene>
    <name evidence="1" type="ORF">B296_00033063</name>
</gene>
<reference evidence="1 2" key="1">
    <citation type="journal article" date="2014" name="Agronomy (Basel)">
        <title>A Draft Genome Sequence for Ensete ventricosum, the Drought-Tolerant Tree Against Hunger.</title>
        <authorList>
            <person name="Harrison J."/>
            <person name="Moore K.A."/>
            <person name="Paszkiewicz K."/>
            <person name="Jones T."/>
            <person name="Grant M."/>
            <person name="Ambacheew D."/>
            <person name="Muzemil S."/>
            <person name="Studholme D.J."/>
        </authorList>
    </citation>
    <scope>NUCLEOTIDE SEQUENCE [LARGE SCALE GENOMIC DNA]</scope>
</reference>
<evidence type="ECO:0000313" key="1">
    <source>
        <dbReference type="EMBL" id="RRT57765.1"/>
    </source>
</evidence>
<protein>
    <recommendedName>
        <fullName evidence="3">Myb-like domain-containing protein</fullName>
    </recommendedName>
</protein>
<evidence type="ECO:0000313" key="2">
    <source>
        <dbReference type="Proteomes" id="UP000287651"/>
    </source>
</evidence>
<dbReference type="EMBL" id="AMZH03009009">
    <property type="protein sequence ID" value="RRT57765.1"/>
    <property type="molecule type" value="Genomic_DNA"/>
</dbReference>
<dbReference type="AlphaFoldDB" id="A0A426Z1B1"/>